<dbReference type="EMBL" id="BAAAMR010000003">
    <property type="protein sequence ID" value="GAA2120990.1"/>
    <property type="molecule type" value="Genomic_DNA"/>
</dbReference>
<dbReference type="RefSeq" id="WP_344261131.1">
    <property type="nucleotide sequence ID" value="NZ_BAAAMR010000003.1"/>
</dbReference>
<sequence length="257" mass="26871">MNVGAGQEASRHVLSELGFETRGVGEDLHGSAAITPEMHVPDVGWLRTSILAVWADTLIGLLAARVTAPRVPVTLELDVQLYRPAPAAGIVRGIARTRKAGRSVFVAGVEFTSDGGEPLAIANGSFMLAPDPELKLPPTLSIDLPAQSRRLDRPFAERVGCVRRGPGVAVLPRSEDGLNASRTVNGGLIALAAEEAALSLAPGATLCSLGLRYLQPARTGPVVADARARDGLGQVELRDHGNGDRLVALATTRTFGT</sequence>
<dbReference type="InterPro" id="IPR029069">
    <property type="entry name" value="HotDog_dom_sf"/>
</dbReference>
<name>A0ABN2Y448_9ACTN</name>
<reference evidence="2 3" key="1">
    <citation type="journal article" date="2019" name="Int. J. Syst. Evol. Microbiol.">
        <title>The Global Catalogue of Microorganisms (GCM) 10K type strain sequencing project: providing services to taxonomists for standard genome sequencing and annotation.</title>
        <authorList>
            <consortium name="The Broad Institute Genomics Platform"/>
            <consortium name="The Broad Institute Genome Sequencing Center for Infectious Disease"/>
            <person name="Wu L."/>
            <person name="Ma J."/>
        </authorList>
    </citation>
    <scope>NUCLEOTIDE SEQUENCE [LARGE SCALE GENOMIC DNA]</scope>
    <source>
        <strain evidence="2 3">JCM 13850</strain>
    </source>
</reference>
<keyword evidence="3" id="KW-1185">Reference proteome</keyword>
<dbReference type="Gene3D" id="3.10.129.10">
    <property type="entry name" value="Hotdog Thioesterase"/>
    <property type="match status" value="2"/>
</dbReference>
<gene>
    <name evidence="2" type="ORF">GCM10009727_06110</name>
</gene>
<dbReference type="SUPFAM" id="SSF54637">
    <property type="entry name" value="Thioesterase/thiol ester dehydrase-isomerase"/>
    <property type="match status" value="2"/>
</dbReference>
<accession>A0ABN2Y448</accession>
<protein>
    <recommendedName>
        <fullName evidence="1">Thioesterase domain-containing protein</fullName>
    </recommendedName>
</protein>
<dbReference type="InterPro" id="IPR006683">
    <property type="entry name" value="Thioestr_dom"/>
</dbReference>
<dbReference type="Proteomes" id="UP001501020">
    <property type="component" value="Unassembled WGS sequence"/>
</dbReference>
<evidence type="ECO:0000313" key="3">
    <source>
        <dbReference type="Proteomes" id="UP001501020"/>
    </source>
</evidence>
<feature type="domain" description="Thioesterase" evidence="1">
    <location>
        <begin position="51"/>
        <end position="117"/>
    </location>
</feature>
<evidence type="ECO:0000259" key="1">
    <source>
        <dbReference type="Pfam" id="PF03061"/>
    </source>
</evidence>
<evidence type="ECO:0000313" key="2">
    <source>
        <dbReference type="EMBL" id="GAA2120990.1"/>
    </source>
</evidence>
<comment type="caution">
    <text evidence="2">The sequence shown here is derived from an EMBL/GenBank/DDBJ whole genome shotgun (WGS) entry which is preliminary data.</text>
</comment>
<dbReference type="Pfam" id="PF03061">
    <property type="entry name" value="4HBT"/>
    <property type="match status" value="1"/>
</dbReference>
<dbReference type="CDD" id="cd03443">
    <property type="entry name" value="PaaI_thioesterase"/>
    <property type="match status" value="1"/>
</dbReference>
<proteinExistence type="predicted"/>
<organism evidence="2 3">
    <name type="scientific">Actinomadura napierensis</name>
    <dbReference type="NCBI Taxonomy" id="267854"/>
    <lineage>
        <taxon>Bacteria</taxon>
        <taxon>Bacillati</taxon>
        <taxon>Actinomycetota</taxon>
        <taxon>Actinomycetes</taxon>
        <taxon>Streptosporangiales</taxon>
        <taxon>Thermomonosporaceae</taxon>
        <taxon>Actinomadura</taxon>
    </lineage>
</organism>